<evidence type="ECO:0000256" key="1">
    <source>
        <dbReference type="SAM" id="Coils"/>
    </source>
</evidence>
<reference evidence="4 5" key="1">
    <citation type="submission" date="2021-03" db="EMBL/GenBank/DDBJ databases">
        <title>Enterococcal diversity collection.</title>
        <authorList>
            <person name="Gilmore M.S."/>
            <person name="Schwartzman J."/>
            <person name="Van Tyne D."/>
            <person name="Martin M."/>
            <person name="Earl A.M."/>
            <person name="Manson A.L."/>
            <person name="Straub T."/>
            <person name="Salamzade R."/>
            <person name="Saavedra J."/>
            <person name="Lebreton F."/>
            <person name="Prichula J."/>
            <person name="Schaufler K."/>
            <person name="Gaca A."/>
            <person name="Sgardioli B."/>
            <person name="Wagenaar J."/>
            <person name="Strong T."/>
        </authorList>
    </citation>
    <scope>NUCLEOTIDE SEQUENCE [LARGE SCALE GENOMIC DNA]</scope>
    <source>
        <strain evidence="4 5">MJM16</strain>
    </source>
</reference>
<feature type="transmembrane region" description="Helical" evidence="2">
    <location>
        <begin position="134"/>
        <end position="157"/>
    </location>
</feature>
<feature type="transmembrane region" description="Helical" evidence="2">
    <location>
        <begin position="68"/>
        <end position="94"/>
    </location>
</feature>
<name>A0ABS3HMC9_9ENTE</name>
<evidence type="ECO:0000313" key="4">
    <source>
        <dbReference type="EMBL" id="MBO0454610.1"/>
    </source>
</evidence>
<feature type="transmembrane region" description="Helical" evidence="2">
    <location>
        <begin position="169"/>
        <end position="192"/>
    </location>
</feature>
<keyword evidence="1" id="KW-0175">Coiled coil</keyword>
<feature type="domain" description="Sensor histidine kinase NatK-like C-terminal" evidence="3">
    <location>
        <begin position="379"/>
        <end position="477"/>
    </location>
</feature>
<sequence>MIYIYETAHLYHVENFLFFIINLIVFQLMMYIPLRKFFKERITLHFVLISSVFFFIYFLMFADFLERLFYGMIIVNGYLVIFGIVSVFTLFNFFVYGKDSRFQGFLFLEGLFMFCWFFCCQFLTFHLFERYHFGSFVSFFGMLLAGIPVFIKFYSLVEYRLMRHSSIRNVLGVLFLGIHLFLNSINIMLFTFRGPRMRIIISNEFIGKSLFDSFGQHVKLSFLDLDNQLSKVFFFGIIASAPIISIFQLVIKKQLDQELIQLQTKREEELKKYIQMIESINQETRQLQHDIGNVLSSLGMHVYQEKPDILALREYYKQVNQDFGLRRITKIPNGKLTHLKNPEILGLVLDKLMKAKEFDIHLNLEIDEAIQFPAKGLVPIVRILAILVDNALEESKKFTGSVVRLAFVAINEEQILTMIENHTYNEKFMEQYLSDTIKSDKGVGRGQGLKIMTKLVKENRQLHLDCKQNDQTVLFSFLVEGKR</sequence>
<feature type="coiled-coil region" evidence="1">
    <location>
        <begin position="252"/>
        <end position="290"/>
    </location>
</feature>
<dbReference type="Gene3D" id="3.30.565.10">
    <property type="entry name" value="Histidine kinase-like ATPase, C-terminal domain"/>
    <property type="match status" value="1"/>
</dbReference>
<gene>
    <name evidence="4" type="ORF">JZO85_20310</name>
</gene>
<feature type="transmembrane region" description="Helical" evidence="2">
    <location>
        <begin position="232"/>
        <end position="251"/>
    </location>
</feature>
<keyword evidence="2" id="KW-0812">Transmembrane</keyword>
<protein>
    <submittedName>
        <fullName evidence="4">GHKL domain-containing protein</fullName>
    </submittedName>
</protein>
<keyword evidence="2" id="KW-1133">Transmembrane helix</keyword>
<accession>A0ABS3HMC9</accession>
<dbReference type="Pfam" id="PF14501">
    <property type="entry name" value="HATPase_c_5"/>
    <property type="match status" value="1"/>
</dbReference>
<comment type="caution">
    <text evidence="4">The sequence shown here is derived from an EMBL/GenBank/DDBJ whole genome shotgun (WGS) entry which is preliminary data.</text>
</comment>
<dbReference type="Proteomes" id="UP000664495">
    <property type="component" value="Unassembled WGS sequence"/>
</dbReference>
<feature type="transmembrane region" description="Helical" evidence="2">
    <location>
        <begin position="15"/>
        <end position="32"/>
    </location>
</feature>
<dbReference type="EMBL" id="JAFLVR010000067">
    <property type="protein sequence ID" value="MBO0454610.1"/>
    <property type="molecule type" value="Genomic_DNA"/>
</dbReference>
<feature type="transmembrane region" description="Helical" evidence="2">
    <location>
        <begin position="44"/>
        <end position="62"/>
    </location>
</feature>
<keyword evidence="2" id="KW-0472">Membrane</keyword>
<dbReference type="InterPro" id="IPR036890">
    <property type="entry name" value="HATPase_C_sf"/>
</dbReference>
<proteinExistence type="predicted"/>
<dbReference type="InterPro" id="IPR032834">
    <property type="entry name" value="NatK-like_C"/>
</dbReference>
<organism evidence="4 5">
    <name type="scientific">Candidatus Enterococcus murrayae</name>
    <dbReference type="NCBI Taxonomy" id="2815321"/>
    <lineage>
        <taxon>Bacteria</taxon>
        <taxon>Bacillati</taxon>
        <taxon>Bacillota</taxon>
        <taxon>Bacilli</taxon>
        <taxon>Lactobacillales</taxon>
        <taxon>Enterococcaceae</taxon>
        <taxon>Enterococcus</taxon>
    </lineage>
</organism>
<evidence type="ECO:0000259" key="3">
    <source>
        <dbReference type="Pfam" id="PF14501"/>
    </source>
</evidence>
<feature type="transmembrane region" description="Helical" evidence="2">
    <location>
        <begin position="106"/>
        <end position="128"/>
    </location>
</feature>
<keyword evidence="5" id="KW-1185">Reference proteome</keyword>
<dbReference type="PANTHER" id="PTHR40448:SF1">
    <property type="entry name" value="TWO-COMPONENT SENSOR HISTIDINE KINASE"/>
    <property type="match status" value="1"/>
</dbReference>
<evidence type="ECO:0000313" key="5">
    <source>
        <dbReference type="Proteomes" id="UP000664495"/>
    </source>
</evidence>
<evidence type="ECO:0000256" key="2">
    <source>
        <dbReference type="SAM" id="Phobius"/>
    </source>
</evidence>
<dbReference type="RefSeq" id="WP_207110342.1">
    <property type="nucleotide sequence ID" value="NZ_JAFLVR010000067.1"/>
</dbReference>
<dbReference type="PANTHER" id="PTHR40448">
    <property type="entry name" value="TWO-COMPONENT SENSOR HISTIDINE KINASE"/>
    <property type="match status" value="1"/>
</dbReference>